<name>A0AAV5B0S6_9ACTN</name>
<keyword evidence="1" id="KW-0378">Hydrolase</keyword>
<dbReference type="InterPro" id="IPR023198">
    <property type="entry name" value="PGP-like_dom2"/>
</dbReference>
<dbReference type="Pfam" id="PF00702">
    <property type="entry name" value="Hydrolase"/>
    <property type="match status" value="1"/>
</dbReference>
<dbReference type="SFLD" id="SFLDG01129">
    <property type="entry name" value="C1.5:_HAD__Beta-PGM__Phosphata"/>
    <property type="match status" value="1"/>
</dbReference>
<dbReference type="InterPro" id="IPR050155">
    <property type="entry name" value="HAD-like_hydrolase_sf"/>
</dbReference>
<dbReference type="InterPro" id="IPR006439">
    <property type="entry name" value="HAD-SF_hydro_IA"/>
</dbReference>
<dbReference type="SUPFAM" id="SSF56784">
    <property type="entry name" value="HAD-like"/>
    <property type="match status" value="1"/>
</dbReference>
<dbReference type="GO" id="GO:0008967">
    <property type="term" value="F:phosphoglycolate phosphatase activity"/>
    <property type="evidence" value="ECO:0007669"/>
    <property type="project" value="TreeGrafter"/>
</dbReference>
<keyword evidence="2" id="KW-1185">Reference proteome</keyword>
<dbReference type="GO" id="GO:0005829">
    <property type="term" value="C:cytosol"/>
    <property type="evidence" value="ECO:0007669"/>
    <property type="project" value="TreeGrafter"/>
</dbReference>
<dbReference type="SFLD" id="SFLDS00003">
    <property type="entry name" value="Haloacid_Dehalogenase"/>
    <property type="match status" value="1"/>
</dbReference>
<dbReference type="CDD" id="cd07505">
    <property type="entry name" value="HAD_BPGM-like"/>
    <property type="match status" value="1"/>
</dbReference>
<dbReference type="NCBIfam" id="TIGR01509">
    <property type="entry name" value="HAD-SF-IA-v3"/>
    <property type="match status" value="1"/>
</dbReference>
<proteinExistence type="predicted"/>
<sequence>MDIKAIVFDCDDTLLDSMGMWRSVLPEVLSAYAGEEAAQTHQARAETMGADEGLAMFVRENGLDVDPARIKAEVMERAHWHYASDVPAIPGAREFLEQVRDAGLPMAVASCSELPEVECGLGANGLRGFFDRIYSVSMGYPSKSEPGMWLAAATDYGLDPARVLVVDDSLHAVTVAHGAGFPTLGLTWPTSRHRLGDMEAVADVALSDGWRGVTLREVLEAL</sequence>
<dbReference type="InterPro" id="IPR036412">
    <property type="entry name" value="HAD-like_sf"/>
</dbReference>
<dbReference type="EMBL" id="BQKC01000001">
    <property type="protein sequence ID" value="GJM55206.1"/>
    <property type="molecule type" value="Genomic_DNA"/>
</dbReference>
<dbReference type="Gene3D" id="1.10.150.240">
    <property type="entry name" value="Putative phosphatase, domain 2"/>
    <property type="match status" value="1"/>
</dbReference>
<dbReference type="Proteomes" id="UP001055025">
    <property type="component" value="Unassembled WGS sequence"/>
</dbReference>
<dbReference type="PANTHER" id="PTHR43434:SF1">
    <property type="entry name" value="PHOSPHOGLYCOLATE PHOSPHATASE"/>
    <property type="match status" value="1"/>
</dbReference>
<protein>
    <submittedName>
        <fullName evidence="1">Hydrolase phosphatase</fullName>
    </submittedName>
</protein>
<gene>
    <name evidence="1" type="ORF">ATOP_08610</name>
</gene>
<evidence type="ECO:0000313" key="2">
    <source>
        <dbReference type="Proteomes" id="UP001055025"/>
    </source>
</evidence>
<dbReference type="InterPro" id="IPR023214">
    <property type="entry name" value="HAD_sf"/>
</dbReference>
<dbReference type="GO" id="GO:0006281">
    <property type="term" value="P:DNA repair"/>
    <property type="evidence" value="ECO:0007669"/>
    <property type="project" value="TreeGrafter"/>
</dbReference>
<comment type="caution">
    <text evidence="1">The sequence shown here is derived from an EMBL/GenBank/DDBJ whole genome shotgun (WGS) entry which is preliminary data.</text>
</comment>
<organism evidence="1 2">
    <name type="scientific">Granulimonas faecalis</name>
    <dbReference type="NCBI Taxonomy" id="2894155"/>
    <lineage>
        <taxon>Bacteria</taxon>
        <taxon>Bacillati</taxon>
        <taxon>Actinomycetota</taxon>
        <taxon>Coriobacteriia</taxon>
        <taxon>Coriobacteriales</taxon>
        <taxon>Kribbibacteriaceae</taxon>
        <taxon>Granulimonas</taxon>
    </lineage>
</organism>
<reference evidence="1" key="1">
    <citation type="journal article" date="2022" name="Int. J. Syst. Evol. Microbiol.">
        <title>Granulimonas faecalis gen. nov., sp. nov., and Leptogranulimonas caecicola gen. nov., sp. nov., novel lactate-producing Atopobiaceae bacteria isolated from mouse intestines, and an emended description of the family Atopobiaceae.</title>
        <authorList>
            <person name="Morinaga K."/>
            <person name="Kusada H."/>
            <person name="Sakamoto S."/>
            <person name="Murakami T."/>
            <person name="Toyoda A."/>
            <person name="Mori H."/>
            <person name="Meng X.Y."/>
            <person name="Takashino M."/>
            <person name="Murotomi K."/>
            <person name="Tamaki H."/>
        </authorList>
    </citation>
    <scope>NUCLEOTIDE SEQUENCE</scope>
    <source>
        <strain evidence="1">OPF53</strain>
    </source>
</reference>
<dbReference type="RefSeq" id="WP_265590736.1">
    <property type="nucleotide sequence ID" value="NZ_BQKC01000001.1"/>
</dbReference>
<dbReference type="PRINTS" id="PR00413">
    <property type="entry name" value="HADHALOGNASE"/>
</dbReference>
<dbReference type="PANTHER" id="PTHR43434">
    <property type="entry name" value="PHOSPHOGLYCOLATE PHOSPHATASE"/>
    <property type="match status" value="1"/>
</dbReference>
<dbReference type="AlphaFoldDB" id="A0AAV5B0S6"/>
<accession>A0AAV5B0S6</accession>
<evidence type="ECO:0000313" key="1">
    <source>
        <dbReference type="EMBL" id="GJM55206.1"/>
    </source>
</evidence>
<dbReference type="Gene3D" id="3.40.50.1000">
    <property type="entry name" value="HAD superfamily/HAD-like"/>
    <property type="match status" value="1"/>
</dbReference>